<name>A0AAV4QLX1_9ARAC</name>
<proteinExistence type="predicted"/>
<sequence length="114" mass="13227">MKRIVFPTSSDRLIRERGVSPKPLFTSRGDRTRRTLTSRRRKIFGFCIPRCSSTRCKRSRGVTWGQVRMFGELEGICSVGKRKRFASCVFVYKIRRLNSLEAEDVLEEDAHVLS</sequence>
<keyword evidence="2" id="KW-1185">Reference proteome</keyword>
<dbReference type="EMBL" id="BPLQ01004584">
    <property type="protein sequence ID" value="GIY09177.1"/>
    <property type="molecule type" value="Genomic_DNA"/>
</dbReference>
<reference evidence="1 2" key="1">
    <citation type="submission" date="2021-06" db="EMBL/GenBank/DDBJ databases">
        <title>Caerostris darwini draft genome.</title>
        <authorList>
            <person name="Kono N."/>
            <person name="Arakawa K."/>
        </authorList>
    </citation>
    <scope>NUCLEOTIDE SEQUENCE [LARGE SCALE GENOMIC DNA]</scope>
</reference>
<dbReference type="Proteomes" id="UP001054837">
    <property type="component" value="Unassembled WGS sequence"/>
</dbReference>
<evidence type="ECO:0000313" key="1">
    <source>
        <dbReference type="EMBL" id="GIY09177.1"/>
    </source>
</evidence>
<comment type="caution">
    <text evidence="1">The sequence shown here is derived from an EMBL/GenBank/DDBJ whole genome shotgun (WGS) entry which is preliminary data.</text>
</comment>
<evidence type="ECO:0000313" key="2">
    <source>
        <dbReference type="Proteomes" id="UP001054837"/>
    </source>
</evidence>
<accession>A0AAV4QLX1</accession>
<dbReference type="AlphaFoldDB" id="A0AAV4QLX1"/>
<gene>
    <name evidence="1" type="ORF">CDAR_535281</name>
</gene>
<organism evidence="1 2">
    <name type="scientific">Caerostris darwini</name>
    <dbReference type="NCBI Taxonomy" id="1538125"/>
    <lineage>
        <taxon>Eukaryota</taxon>
        <taxon>Metazoa</taxon>
        <taxon>Ecdysozoa</taxon>
        <taxon>Arthropoda</taxon>
        <taxon>Chelicerata</taxon>
        <taxon>Arachnida</taxon>
        <taxon>Araneae</taxon>
        <taxon>Araneomorphae</taxon>
        <taxon>Entelegynae</taxon>
        <taxon>Araneoidea</taxon>
        <taxon>Araneidae</taxon>
        <taxon>Caerostris</taxon>
    </lineage>
</organism>
<protein>
    <submittedName>
        <fullName evidence="1">Uncharacterized protein</fullName>
    </submittedName>
</protein>